<dbReference type="OrthoDB" id="10254455at2759"/>
<dbReference type="EMBL" id="JANBPT010000356">
    <property type="protein sequence ID" value="KAJ1923074.1"/>
    <property type="molecule type" value="Genomic_DNA"/>
</dbReference>
<dbReference type="InterPro" id="IPR003960">
    <property type="entry name" value="ATPase_AAA_CS"/>
</dbReference>
<accession>A0A9W8A5M6</accession>
<dbReference type="Pfam" id="PF00004">
    <property type="entry name" value="AAA"/>
    <property type="match status" value="2"/>
</dbReference>
<evidence type="ECO:0000313" key="7">
    <source>
        <dbReference type="Proteomes" id="UP001150569"/>
    </source>
</evidence>
<evidence type="ECO:0000313" key="6">
    <source>
        <dbReference type="EMBL" id="KAJ1923074.1"/>
    </source>
</evidence>
<evidence type="ECO:0000256" key="3">
    <source>
        <dbReference type="ARBA" id="ARBA00023054"/>
    </source>
</evidence>
<dbReference type="InterPro" id="IPR041569">
    <property type="entry name" value="AAA_lid_3"/>
</dbReference>
<dbReference type="SUPFAM" id="SSF52540">
    <property type="entry name" value="P-loop containing nucleoside triphosphate hydrolases"/>
    <property type="match status" value="2"/>
</dbReference>
<dbReference type="FunFam" id="3.40.50.300:FF:001025">
    <property type="entry name" value="ATPase family, AAA domain-containing 2B"/>
    <property type="match status" value="1"/>
</dbReference>
<dbReference type="InterPro" id="IPR027417">
    <property type="entry name" value="P-loop_NTPase"/>
</dbReference>
<sequence>MAMATDTAISRILLKPNVRTPGSDKSPIAPPQAALVTPQTLRRLGALPGDTQWLVQIVPAQSPPPSRPRNLVTELWPLGPGLSSAPAVQASPKPRFTHTLCDDAGATTDADTILLTVDQVEYLWPCKTDRPTASSSLPSVYVSLTPRLSIPRCRTVTLRATVRDQRLSGLPEHRPTWLHSCLIAPGYTISTRVSRTTTLRFEITHVAAASGTPSDLPLPWFRIDRATAVHMEVRPESTPPVPNGPAKALFRSQTNGLSDPKPNDTLDHSQERMRLALLLEGLGSGASHLYHLWRAAQRAHRDPGEVNMTAPTAVLLTGPSGAGKSLLLHELARLKTAARWADCTLYPLDLGQLVQSNPGNLGDTLRSVLRGTRQSRADGGQTIVVLENIHLFFPTHGSDPDLLLLTRRELQRLRPQDKTLPSESEETPRDPPAARGFVVATAPAPHRVASDLRVAFTDHVTLTTPTRDERRALIRYAFGLYHDKLSEAYCRPVEYLVDLSPGYLAADIFHLCRNVLDAVPNKGTSDAGSYISERLPEVTETLVRATVRGIRPSLLSASLVAGGSAATTPSVQALGSAAADSRVHWADVGGLAKVKRILEETILWLGRQDAAYRRLGISPRKGVLLHGPPGTGKTLLAKAVATESRANFLPVSISALIKGEVGESEKAVANFFRLARQTSPCVLFIDELEVLFGSKDTSGLLGKNLISQFLLEMDRLNAEDRRVVILAATNLPQAIDPSILRPGRLDIQVYVPPPTAVDRLAILQLQARQLRLATDVNLAALAADGATQGLTGADLQGVLNAAGLLALQRAWSESELSEGDLQEIVEAAAITQCDLEAAVVNFRHRVRAD</sequence>
<dbReference type="PANTHER" id="PTHR23077">
    <property type="entry name" value="AAA-FAMILY ATPASE"/>
    <property type="match status" value="1"/>
</dbReference>
<keyword evidence="7" id="KW-1185">Reference proteome</keyword>
<dbReference type="AlphaFoldDB" id="A0A9W8A5M6"/>
<dbReference type="GO" id="GO:0016887">
    <property type="term" value="F:ATP hydrolysis activity"/>
    <property type="evidence" value="ECO:0007669"/>
    <property type="project" value="InterPro"/>
</dbReference>
<keyword evidence="1" id="KW-0547">Nucleotide-binding</keyword>
<dbReference type="InterPro" id="IPR003959">
    <property type="entry name" value="ATPase_AAA_core"/>
</dbReference>
<dbReference type="GO" id="GO:0005524">
    <property type="term" value="F:ATP binding"/>
    <property type="evidence" value="ECO:0007669"/>
    <property type="project" value="UniProtKB-KW"/>
</dbReference>
<dbReference type="InterPro" id="IPR003593">
    <property type="entry name" value="AAA+_ATPase"/>
</dbReference>
<evidence type="ECO:0000256" key="2">
    <source>
        <dbReference type="ARBA" id="ARBA00022840"/>
    </source>
</evidence>
<feature type="region of interest" description="Disordered" evidence="4">
    <location>
        <begin position="414"/>
        <end position="434"/>
    </location>
</feature>
<reference evidence="6" key="1">
    <citation type="submission" date="2022-07" db="EMBL/GenBank/DDBJ databases">
        <title>Phylogenomic reconstructions and comparative analyses of Kickxellomycotina fungi.</title>
        <authorList>
            <person name="Reynolds N.K."/>
            <person name="Stajich J.E."/>
            <person name="Barry K."/>
            <person name="Grigoriev I.V."/>
            <person name="Crous P."/>
            <person name="Smith M.E."/>
        </authorList>
    </citation>
    <scope>NUCLEOTIDE SEQUENCE</scope>
    <source>
        <strain evidence="6">RSA 861</strain>
    </source>
</reference>
<dbReference type="Gene3D" id="1.10.8.60">
    <property type="match status" value="1"/>
</dbReference>
<dbReference type="Pfam" id="PF17862">
    <property type="entry name" value="AAA_lid_3"/>
    <property type="match status" value="1"/>
</dbReference>
<dbReference type="Gene3D" id="3.40.50.300">
    <property type="entry name" value="P-loop containing nucleotide triphosphate hydrolases"/>
    <property type="match status" value="2"/>
</dbReference>
<evidence type="ECO:0000256" key="1">
    <source>
        <dbReference type="ARBA" id="ARBA00022741"/>
    </source>
</evidence>
<evidence type="ECO:0000256" key="4">
    <source>
        <dbReference type="SAM" id="MobiDB-lite"/>
    </source>
</evidence>
<dbReference type="Proteomes" id="UP001150569">
    <property type="component" value="Unassembled WGS sequence"/>
</dbReference>
<dbReference type="PROSITE" id="PS00674">
    <property type="entry name" value="AAA"/>
    <property type="match status" value="1"/>
</dbReference>
<keyword evidence="2" id="KW-0067">ATP-binding</keyword>
<feature type="domain" description="AAA+ ATPase" evidence="5">
    <location>
        <begin position="619"/>
        <end position="755"/>
    </location>
</feature>
<gene>
    <name evidence="6" type="ORF">IWQ60_006114</name>
</gene>
<name>A0A9W8A5M6_9FUNG</name>
<feature type="domain" description="AAA+ ATPase" evidence="5">
    <location>
        <begin position="310"/>
        <end position="466"/>
    </location>
</feature>
<keyword evidence="3" id="KW-0175">Coiled coil</keyword>
<dbReference type="SMART" id="SM00382">
    <property type="entry name" value="AAA"/>
    <property type="match status" value="2"/>
</dbReference>
<dbReference type="PANTHER" id="PTHR23077:SF117">
    <property type="entry name" value="AAA+ ATPASE DOMAIN-CONTAINING PROTEIN"/>
    <property type="match status" value="1"/>
</dbReference>
<proteinExistence type="predicted"/>
<comment type="caution">
    <text evidence="6">The sequence shown here is derived from an EMBL/GenBank/DDBJ whole genome shotgun (WGS) entry which is preliminary data.</text>
</comment>
<dbReference type="InterPro" id="IPR050168">
    <property type="entry name" value="AAA_ATPase_domain"/>
</dbReference>
<protein>
    <recommendedName>
        <fullName evidence="5">AAA+ ATPase domain-containing protein</fullName>
    </recommendedName>
</protein>
<organism evidence="6 7">
    <name type="scientific">Tieghemiomyces parasiticus</name>
    <dbReference type="NCBI Taxonomy" id="78921"/>
    <lineage>
        <taxon>Eukaryota</taxon>
        <taxon>Fungi</taxon>
        <taxon>Fungi incertae sedis</taxon>
        <taxon>Zoopagomycota</taxon>
        <taxon>Kickxellomycotina</taxon>
        <taxon>Dimargaritomycetes</taxon>
        <taxon>Dimargaritales</taxon>
        <taxon>Dimargaritaceae</taxon>
        <taxon>Tieghemiomyces</taxon>
    </lineage>
</organism>
<evidence type="ECO:0000259" key="5">
    <source>
        <dbReference type="SMART" id="SM00382"/>
    </source>
</evidence>